<dbReference type="PROSITE" id="PS51501">
    <property type="entry name" value="ZF_DNL"/>
    <property type="match status" value="1"/>
</dbReference>
<comment type="caution">
    <text evidence="6">The sequence shown here is derived from an EMBL/GenBank/DDBJ whole genome shotgun (WGS) entry which is preliminary data.</text>
</comment>
<dbReference type="PANTHER" id="PTHR20922">
    <property type="entry name" value="DNL-TYPE ZINC FINGER PROTEIN"/>
    <property type="match status" value="1"/>
</dbReference>
<dbReference type="OrthoDB" id="512667at2759"/>
<dbReference type="GO" id="GO:0008270">
    <property type="term" value="F:zinc ion binding"/>
    <property type="evidence" value="ECO:0007669"/>
    <property type="project" value="UniProtKB-KW"/>
</dbReference>
<reference evidence="6 7" key="1">
    <citation type="journal article" date="2018" name="Nat. Ecol. Evol.">
        <title>Genomic signatures of mitonuclear coevolution across populations of Tigriopus californicus.</title>
        <authorList>
            <person name="Barreto F.S."/>
            <person name="Watson E.T."/>
            <person name="Lima T.G."/>
            <person name="Willett C.S."/>
            <person name="Edmands S."/>
            <person name="Li W."/>
            <person name="Burton R.S."/>
        </authorList>
    </citation>
    <scope>NUCLEOTIDE SEQUENCE [LARGE SCALE GENOMIC DNA]</scope>
    <source>
        <strain evidence="6 7">San Diego</strain>
    </source>
</reference>
<dbReference type="AlphaFoldDB" id="A0A553PKT2"/>
<accession>A0A553PKT2</accession>
<dbReference type="STRING" id="6832.A0A553PKT2"/>
<evidence type="ECO:0000256" key="4">
    <source>
        <dbReference type="PROSITE-ProRule" id="PRU00834"/>
    </source>
</evidence>
<protein>
    <recommendedName>
        <fullName evidence="5">DNL-type domain-containing protein</fullName>
    </recommendedName>
</protein>
<keyword evidence="1" id="KW-0479">Metal-binding</keyword>
<dbReference type="InterPro" id="IPR024158">
    <property type="entry name" value="Mt_import_TIM15"/>
</dbReference>
<dbReference type="GO" id="GO:0030150">
    <property type="term" value="P:protein import into mitochondrial matrix"/>
    <property type="evidence" value="ECO:0007669"/>
    <property type="project" value="TreeGrafter"/>
</dbReference>
<dbReference type="Proteomes" id="UP000318571">
    <property type="component" value="Chromosome 11"/>
</dbReference>
<evidence type="ECO:0000259" key="5">
    <source>
        <dbReference type="PROSITE" id="PS51501"/>
    </source>
</evidence>
<organism evidence="6 7">
    <name type="scientific">Tigriopus californicus</name>
    <name type="common">Marine copepod</name>
    <dbReference type="NCBI Taxonomy" id="6832"/>
    <lineage>
        <taxon>Eukaryota</taxon>
        <taxon>Metazoa</taxon>
        <taxon>Ecdysozoa</taxon>
        <taxon>Arthropoda</taxon>
        <taxon>Crustacea</taxon>
        <taxon>Multicrustacea</taxon>
        <taxon>Hexanauplia</taxon>
        <taxon>Copepoda</taxon>
        <taxon>Harpacticoida</taxon>
        <taxon>Harpacticidae</taxon>
        <taxon>Tigriopus</taxon>
    </lineage>
</organism>
<dbReference type="InterPro" id="IPR007853">
    <property type="entry name" value="Znf_DNL-typ"/>
</dbReference>
<dbReference type="OMA" id="CRINAPR"/>
<proteinExistence type="predicted"/>
<dbReference type="GO" id="GO:0050821">
    <property type="term" value="P:protein stabilization"/>
    <property type="evidence" value="ECO:0007669"/>
    <property type="project" value="TreeGrafter"/>
</dbReference>
<evidence type="ECO:0000313" key="7">
    <source>
        <dbReference type="Proteomes" id="UP000318571"/>
    </source>
</evidence>
<evidence type="ECO:0000256" key="2">
    <source>
        <dbReference type="ARBA" id="ARBA00022771"/>
    </source>
</evidence>
<dbReference type="Pfam" id="PF05180">
    <property type="entry name" value="zf-DNL"/>
    <property type="match status" value="1"/>
</dbReference>
<dbReference type="GO" id="GO:0006457">
    <property type="term" value="P:protein folding"/>
    <property type="evidence" value="ECO:0007669"/>
    <property type="project" value="TreeGrafter"/>
</dbReference>
<evidence type="ECO:0000256" key="1">
    <source>
        <dbReference type="ARBA" id="ARBA00022723"/>
    </source>
</evidence>
<keyword evidence="3" id="KW-0862">Zinc</keyword>
<evidence type="ECO:0000313" key="6">
    <source>
        <dbReference type="EMBL" id="TRY78273.1"/>
    </source>
</evidence>
<name>A0A553PKT2_TIGCA</name>
<dbReference type="EMBL" id="VCGU01000003">
    <property type="protein sequence ID" value="TRY78273.1"/>
    <property type="molecule type" value="Genomic_DNA"/>
</dbReference>
<sequence>MLRRGILRLGRGRAVHLTHPPAVKFNFLAATSKLTNNAWPTSPFLTQRFYSSDPNPTPPAKIPLGQLQGRLHLCYTCKVCSTRNAKFISKQAYTQGVVIVTCEGCQNRHLIADNLGWWAELHDQGLTNIEKILASRGEKVRTVSLTADDLELVPKAPDG</sequence>
<dbReference type="PANTHER" id="PTHR20922:SF13">
    <property type="entry name" value="DNL-TYPE ZINC FINGER PROTEIN"/>
    <property type="match status" value="1"/>
</dbReference>
<keyword evidence="2 4" id="KW-0863">Zinc-finger</keyword>
<keyword evidence="7" id="KW-1185">Reference proteome</keyword>
<feature type="domain" description="DNL-type" evidence="5">
    <location>
        <begin position="66"/>
        <end position="159"/>
    </location>
</feature>
<evidence type="ECO:0000256" key="3">
    <source>
        <dbReference type="ARBA" id="ARBA00022833"/>
    </source>
</evidence>
<dbReference type="GO" id="GO:0005739">
    <property type="term" value="C:mitochondrion"/>
    <property type="evidence" value="ECO:0007669"/>
    <property type="project" value="TreeGrafter"/>
</dbReference>
<gene>
    <name evidence="6" type="ORF">TCAL_10648</name>
</gene>
<dbReference type="GO" id="GO:0051087">
    <property type="term" value="F:protein-folding chaperone binding"/>
    <property type="evidence" value="ECO:0007669"/>
    <property type="project" value="TreeGrafter"/>
</dbReference>